<sequence length="338" mass="34152">MRPMLGIAVDEGEVCAVLVDADVPALGPFDSQRWAHEPEVSPADAAAHAVTAMAGRAAAASLTVDRIGLVACPDESDAVREIADAVRAAADVEVDVVPLDDARLAFLAGAPEFAETPVLALHNRTDGVESASMVDIGSVRILSTVALDGDSLTGYTESLPEVMDEAIARAGVHPHALVFLDLRPGDAAPARELSTILGVPFVTPHGVPWHRATGAALVAARQGEAVTATAATVSGRRRGAALLATLVALVAILGGGLAVAVGGSDRPQAGVPGLQTAVAPVPSPVPAPSRPATSTATPDPCATVQPASWPVRASDPDPLQEPTPPVAAPCERVADPAP</sequence>
<proteinExistence type="predicted"/>
<gene>
    <name evidence="3" type="ORF">Q8814_21560</name>
</gene>
<keyword evidence="2" id="KW-0472">Membrane</keyword>
<evidence type="ECO:0000256" key="2">
    <source>
        <dbReference type="SAM" id="Phobius"/>
    </source>
</evidence>
<name>A0ABU7JXC0_9NOCA</name>
<comment type="caution">
    <text evidence="3">The sequence shown here is derived from an EMBL/GenBank/DDBJ whole genome shotgun (WGS) entry which is preliminary data.</text>
</comment>
<protein>
    <recommendedName>
        <fullName evidence="5">FHA domain-containing protein</fullName>
    </recommendedName>
</protein>
<reference evidence="3 4" key="1">
    <citation type="submission" date="2023-08" db="EMBL/GenBank/DDBJ databases">
        <authorList>
            <person name="Girao M."/>
            <person name="Carvalho M.F."/>
        </authorList>
    </citation>
    <scope>NUCLEOTIDE SEQUENCE [LARGE SCALE GENOMIC DNA]</scope>
    <source>
        <strain evidence="3 4">CC-R104</strain>
    </source>
</reference>
<feature type="transmembrane region" description="Helical" evidence="2">
    <location>
        <begin position="240"/>
        <end position="261"/>
    </location>
</feature>
<dbReference type="RefSeq" id="WP_330154029.1">
    <property type="nucleotide sequence ID" value="NZ_JAUZMZ010000170.1"/>
</dbReference>
<evidence type="ECO:0000313" key="3">
    <source>
        <dbReference type="EMBL" id="MEE2034666.1"/>
    </source>
</evidence>
<dbReference type="Proteomes" id="UP001331936">
    <property type="component" value="Unassembled WGS sequence"/>
</dbReference>
<evidence type="ECO:0008006" key="5">
    <source>
        <dbReference type="Google" id="ProtNLM"/>
    </source>
</evidence>
<organism evidence="3 4">
    <name type="scientific">Rhodococcus chondri</name>
    <dbReference type="NCBI Taxonomy" id="3065941"/>
    <lineage>
        <taxon>Bacteria</taxon>
        <taxon>Bacillati</taxon>
        <taxon>Actinomycetota</taxon>
        <taxon>Actinomycetes</taxon>
        <taxon>Mycobacteriales</taxon>
        <taxon>Nocardiaceae</taxon>
        <taxon>Rhodococcus</taxon>
    </lineage>
</organism>
<keyword evidence="2" id="KW-1133">Transmembrane helix</keyword>
<dbReference type="EMBL" id="JAUZMZ010000170">
    <property type="protein sequence ID" value="MEE2034666.1"/>
    <property type="molecule type" value="Genomic_DNA"/>
</dbReference>
<evidence type="ECO:0000256" key="1">
    <source>
        <dbReference type="SAM" id="MobiDB-lite"/>
    </source>
</evidence>
<keyword evidence="2" id="KW-0812">Transmembrane</keyword>
<feature type="region of interest" description="Disordered" evidence="1">
    <location>
        <begin position="281"/>
        <end position="338"/>
    </location>
</feature>
<evidence type="ECO:0000313" key="4">
    <source>
        <dbReference type="Proteomes" id="UP001331936"/>
    </source>
</evidence>
<accession>A0ABU7JXC0</accession>
<keyword evidence="4" id="KW-1185">Reference proteome</keyword>